<protein>
    <submittedName>
        <fullName evidence="2">Dynamin family protein</fullName>
    </submittedName>
</protein>
<dbReference type="InterPro" id="IPR051943">
    <property type="entry name" value="TRAFAC_Dynamin-like_GTPase"/>
</dbReference>
<dbReference type="Gene3D" id="3.40.50.300">
    <property type="entry name" value="P-loop containing nucleotide triphosphate hydrolases"/>
    <property type="match status" value="1"/>
</dbReference>
<evidence type="ECO:0000313" key="2">
    <source>
        <dbReference type="EMBL" id="MBT9313463.1"/>
    </source>
</evidence>
<name>A0ABS5Y6K8_9CYAN</name>
<dbReference type="RefSeq" id="WP_215619353.1">
    <property type="nucleotide sequence ID" value="NZ_JADOER010000013.1"/>
</dbReference>
<accession>A0ABS5Y6K8</accession>
<organism evidence="2 3">
    <name type="scientific">Leptothoe kymatousa TAU-MAC 1615</name>
    <dbReference type="NCBI Taxonomy" id="2364775"/>
    <lineage>
        <taxon>Bacteria</taxon>
        <taxon>Bacillati</taxon>
        <taxon>Cyanobacteriota</taxon>
        <taxon>Cyanophyceae</taxon>
        <taxon>Nodosilineales</taxon>
        <taxon>Cymatolegaceae</taxon>
        <taxon>Leptothoe</taxon>
        <taxon>Leptothoe kymatousa</taxon>
    </lineage>
</organism>
<dbReference type="SUPFAM" id="SSF52540">
    <property type="entry name" value="P-loop containing nucleoside triphosphate hydrolases"/>
    <property type="match status" value="1"/>
</dbReference>
<evidence type="ECO:0000259" key="1">
    <source>
        <dbReference type="Pfam" id="PF00350"/>
    </source>
</evidence>
<dbReference type="PANTHER" id="PTHR43681:SF1">
    <property type="entry name" value="SARCALUMENIN"/>
    <property type="match status" value="1"/>
</dbReference>
<evidence type="ECO:0000313" key="3">
    <source>
        <dbReference type="Proteomes" id="UP001196661"/>
    </source>
</evidence>
<keyword evidence="3" id="KW-1185">Reference proteome</keyword>
<dbReference type="Pfam" id="PF00350">
    <property type="entry name" value="Dynamin_N"/>
    <property type="match status" value="1"/>
</dbReference>
<dbReference type="InterPro" id="IPR027417">
    <property type="entry name" value="P-loop_NTPase"/>
</dbReference>
<reference evidence="2 3" key="1">
    <citation type="journal article" date="2021" name="Mar. Drugs">
        <title>Genome Reduction and Secondary Metabolism of the Marine Sponge-Associated Cyanobacterium Leptothoe.</title>
        <authorList>
            <person name="Konstantinou D."/>
            <person name="Popin R.V."/>
            <person name="Fewer D.P."/>
            <person name="Sivonen K."/>
            <person name="Gkelis S."/>
        </authorList>
    </citation>
    <scope>NUCLEOTIDE SEQUENCE [LARGE SCALE GENOMIC DNA]</scope>
    <source>
        <strain evidence="2 3">TAU-MAC 1615</strain>
    </source>
</reference>
<dbReference type="EMBL" id="JADOER010000013">
    <property type="protein sequence ID" value="MBT9313463.1"/>
    <property type="molecule type" value="Genomic_DNA"/>
</dbReference>
<dbReference type="Proteomes" id="UP001196661">
    <property type="component" value="Unassembled WGS sequence"/>
</dbReference>
<comment type="caution">
    <text evidence="2">The sequence shown here is derived from an EMBL/GenBank/DDBJ whole genome shotgun (WGS) entry which is preliminary data.</text>
</comment>
<proteinExistence type="predicted"/>
<dbReference type="InterPro" id="IPR045063">
    <property type="entry name" value="Dynamin_N"/>
</dbReference>
<feature type="domain" description="Dynamin N-terminal" evidence="1">
    <location>
        <begin position="44"/>
        <end position="199"/>
    </location>
</feature>
<sequence>MAVVPPLLVDTLKRAVGLLEADQTDLKERILRQCQLLGYPKLRVTVFGPFNHGKSTLLNALLGTRALPISLVPTTGAAITITHGPELISRITLTNGSRLKAPGTDLLQRYATLDGQKAQVTAVEVQCPHPLLQLGLELVDLPGTDDQPLNNQLVYGQLLEADGVIQVLDGRKLMTLDERHQLQDWLMARGVTTVLFVVNFLNLVEPDERQAVMARSQTLTTNVGTTLPPELSNLYSVDALPALRARLKGDDHGVAQTGLLELETALWGLIQDRLPHLASHRLPRFVPLVKQLQHALQQQLQTLENRPPSRREQLQQKAQQLLQTGFQQSVTDVEHWLTLDRLLERYQQRCATELQAGRLPQWVEQTFKPAWTKKKAAVEAWVHQGCELFEQPCPAELAIQWPLLPSGQPSYGAAYGYLSDFSVAALSALSSYSQRAEEIFVPKLDPLHQKQNAQKELLKTVLTDLEQLALG</sequence>
<gene>
    <name evidence="2" type="ORF">IXB28_14715</name>
</gene>
<dbReference type="PANTHER" id="PTHR43681">
    <property type="entry name" value="TRANSMEMBRANE GTPASE FZO"/>
    <property type="match status" value="1"/>
</dbReference>